<reference evidence="1 2" key="1">
    <citation type="submission" date="2020-08" db="EMBL/GenBank/DDBJ databases">
        <title>Functional genomics of gut bacteria from endangered species of beetles.</title>
        <authorList>
            <person name="Carlos-Shanley C."/>
        </authorList>
    </citation>
    <scope>NUCLEOTIDE SEQUENCE [LARGE SCALE GENOMIC DNA]</scope>
    <source>
        <strain evidence="1 2">S00239</strain>
    </source>
</reference>
<proteinExistence type="predicted"/>
<gene>
    <name evidence="1" type="ORF">HNP55_001973</name>
</gene>
<comment type="caution">
    <text evidence="1">The sequence shown here is derived from an EMBL/GenBank/DDBJ whole genome shotgun (WGS) entry which is preliminary data.</text>
</comment>
<protein>
    <submittedName>
        <fullName evidence="1">Uncharacterized protein</fullName>
    </submittedName>
</protein>
<evidence type="ECO:0000313" key="2">
    <source>
        <dbReference type="Proteomes" id="UP000562027"/>
    </source>
</evidence>
<evidence type="ECO:0000313" key="1">
    <source>
        <dbReference type="EMBL" id="MBB4843454.1"/>
    </source>
</evidence>
<dbReference type="AlphaFoldDB" id="A0A840L4I5"/>
<sequence length="42" mass="4582">MPQLGPDPPPQKTLKNPLSASMHKIAGRLSRVAVAWLFPPHP</sequence>
<dbReference type="EMBL" id="JACHLP010000003">
    <property type="protein sequence ID" value="MBB4843454.1"/>
    <property type="molecule type" value="Genomic_DNA"/>
</dbReference>
<dbReference type="Proteomes" id="UP000562027">
    <property type="component" value="Unassembled WGS sequence"/>
</dbReference>
<accession>A0A840L4I5</accession>
<keyword evidence="2" id="KW-1185">Reference proteome</keyword>
<organism evidence="1 2">
    <name type="scientific">Roseateles oligotrophus</name>
    <dbReference type="NCBI Taxonomy" id="1769250"/>
    <lineage>
        <taxon>Bacteria</taxon>
        <taxon>Pseudomonadati</taxon>
        <taxon>Pseudomonadota</taxon>
        <taxon>Betaproteobacteria</taxon>
        <taxon>Burkholderiales</taxon>
        <taxon>Sphaerotilaceae</taxon>
        <taxon>Roseateles</taxon>
    </lineage>
</organism>
<name>A0A840L4I5_9BURK</name>